<protein>
    <submittedName>
        <fullName evidence="1">Uncharacterized protein</fullName>
    </submittedName>
</protein>
<dbReference type="InterPro" id="IPR013211">
    <property type="entry name" value="LVIVD"/>
</dbReference>
<name>A0A497EUU6_9CREN</name>
<dbReference type="Proteomes" id="UP000272051">
    <property type="component" value="Unassembled WGS sequence"/>
</dbReference>
<organism evidence="1 2">
    <name type="scientific">Thermoproteota archaeon</name>
    <dbReference type="NCBI Taxonomy" id="2056631"/>
    <lineage>
        <taxon>Archaea</taxon>
        <taxon>Thermoproteota</taxon>
    </lineage>
</organism>
<comment type="caution">
    <text evidence="1">The sequence shown here is derived from an EMBL/GenBank/DDBJ whole genome shotgun (WGS) entry which is preliminary data.</text>
</comment>
<dbReference type="EMBL" id="QMQX01000147">
    <property type="protein sequence ID" value="RLE50899.1"/>
    <property type="molecule type" value="Genomic_DNA"/>
</dbReference>
<evidence type="ECO:0000313" key="1">
    <source>
        <dbReference type="EMBL" id="RLE50899.1"/>
    </source>
</evidence>
<reference evidence="1 2" key="1">
    <citation type="submission" date="2018-06" db="EMBL/GenBank/DDBJ databases">
        <title>Extensive metabolic versatility and redundancy in microbially diverse, dynamic hydrothermal sediments.</title>
        <authorList>
            <person name="Dombrowski N."/>
            <person name="Teske A."/>
            <person name="Baker B.J."/>
        </authorList>
    </citation>
    <scope>NUCLEOTIDE SEQUENCE [LARGE SCALE GENOMIC DNA]</scope>
    <source>
        <strain evidence="1">B34_G17</strain>
    </source>
</reference>
<proteinExistence type="predicted"/>
<sequence length="67" mass="8064">MYDSIVEASRYCTLYGQWSAYWRSYFDLDCVIVLRLHRLVELYDYKYLLTWVEDLVVVDISNPSDIS</sequence>
<gene>
    <name evidence="1" type="ORF">DRJ33_06905</name>
</gene>
<accession>A0A497EUU6</accession>
<evidence type="ECO:0000313" key="2">
    <source>
        <dbReference type="Proteomes" id="UP000272051"/>
    </source>
</evidence>
<dbReference type="AlphaFoldDB" id="A0A497EUU6"/>
<dbReference type="Pfam" id="PF08309">
    <property type="entry name" value="LVIVD"/>
    <property type="match status" value="1"/>
</dbReference>